<evidence type="ECO:0000313" key="11">
    <source>
        <dbReference type="EMBL" id="GMA37623.1"/>
    </source>
</evidence>
<keyword evidence="8" id="KW-0267">Excision nuclease</keyword>
<gene>
    <name evidence="11" type="ORF">GCM10025876_38270</name>
</gene>
<evidence type="ECO:0000313" key="12">
    <source>
        <dbReference type="Proteomes" id="UP001157125"/>
    </source>
</evidence>
<keyword evidence="6" id="KW-0228">DNA excision</keyword>
<organism evidence="11 12">
    <name type="scientific">Demequina litorisediminis</name>
    <dbReference type="NCBI Taxonomy" id="1849022"/>
    <lineage>
        <taxon>Bacteria</taxon>
        <taxon>Bacillati</taxon>
        <taxon>Actinomycetota</taxon>
        <taxon>Actinomycetes</taxon>
        <taxon>Micrococcales</taxon>
        <taxon>Demequinaceae</taxon>
        <taxon>Demequina</taxon>
    </lineage>
</organism>
<protein>
    <submittedName>
        <fullName evidence="11">Uncharacterized protein</fullName>
    </submittedName>
</protein>
<evidence type="ECO:0000256" key="5">
    <source>
        <dbReference type="ARBA" id="ARBA00022763"/>
    </source>
</evidence>
<dbReference type="PANTHER" id="PTHR43152:SF2">
    <property type="entry name" value="DRUG RESISTANCE ABC TRANSPORTER"/>
    <property type="match status" value="1"/>
</dbReference>
<keyword evidence="3" id="KW-0677">Repeat</keyword>
<evidence type="ECO:0000256" key="9">
    <source>
        <dbReference type="ARBA" id="ARBA00023125"/>
    </source>
</evidence>
<evidence type="ECO:0000256" key="2">
    <source>
        <dbReference type="ARBA" id="ARBA00022490"/>
    </source>
</evidence>
<keyword evidence="7" id="KW-0067">ATP-binding</keyword>
<keyword evidence="12" id="KW-1185">Reference proteome</keyword>
<evidence type="ECO:0000256" key="7">
    <source>
        <dbReference type="ARBA" id="ARBA00022840"/>
    </source>
</evidence>
<reference evidence="12" key="1">
    <citation type="journal article" date="2019" name="Int. J. Syst. Evol. Microbiol.">
        <title>The Global Catalogue of Microorganisms (GCM) 10K type strain sequencing project: providing services to taxonomists for standard genome sequencing and annotation.</title>
        <authorList>
            <consortium name="The Broad Institute Genomics Platform"/>
            <consortium name="The Broad Institute Genome Sequencing Center for Infectious Disease"/>
            <person name="Wu L."/>
            <person name="Ma J."/>
        </authorList>
    </citation>
    <scope>NUCLEOTIDE SEQUENCE [LARGE SCALE GENOMIC DNA]</scope>
    <source>
        <strain evidence="12">NBRC 112299</strain>
    </source>
</reference>
<dbReference type="Proteomes" id="UP001157125">
    <property type="component" value="Unassembled WGS sequence"/>
</dbReference>
<evidence type="ECO:0000256" key="8">
    <source>
        <dbReference type="ARBA" id="ARBA00022881"/>
    </source>
</evidence>
<sequence>MCKGAGVTVTDLGPFDSVETLCEECEGRRFQASVLEHTLGGKNIAEVLRMSVAQAEEFFGAGDGKTPTAHRILERMKDVGLGYLKARPTAHDTVRRRAPAPQAWPRG</sequence>
<keyword evidence="9" id="KW-0238">DNA-binding</keyword>
<evidence type="ECO:0000256" key="3">
    <source>
        <dbReference type="ARBA" id="ARBA00022737"/>
    </source>
</evidence>
<dbReference type="Gene3D" id="1.20.1580.10">
    <property type="entry name" value="ABC transporter ATPase like domain"/>
    <property type="match status" value="1"/>
</dbReference>
<keyword evidence="4" id="KW-0547">Nucleotide-binding</keyword>
<accession>A0ABQ6ILR6</accession>
<keyword evidence="5" id="KW-0227">DNA damage</keyword>
<evidence type="ECO:0000256" key="4">
    <source>
        <dbReference type="ARBA" id="ARBA00022741"/>
    </source>
</evidence>
<proteinExistence type="predicted"/>
<name>A0ABQ6ILR6_9MICO</name>
<evidence type="ECO:0000256" key="6">
    <source>
        <dbReference type="ARBA" id="ARBA00022769"/>
    </source>
</evidence>
<dbReference type="EMBL" id="BSUN01000001">
    <property type="protein sequence ID" value="GMA37623.1"/>
    <property type="molecule type" value="Genomic_DNA"/>
</dbReference>
<evidence type="ECO:0000256" key="1">
    <source>
        <dbReference type="ARBA" id="ARBA00004496"/>
    </source>
</evidence>
<evidence type="ECO:0000256" key="10">
    <source>
        <dbReference type="ARBA" id="ARBA00023204"/>
    </source>
</evidence>
<keyword evidence="10" id="KW-0234">DNA repair</keyword>
<comment type="caution">
    <text evidence="11">The sequence shown here is derived from an EMBL/GenBank/DDBJ whole genome shotgun (WGS) entry which is preliminary data.</text>
</comment>
<keyword evidence="2" id="KW-0963">Cytoplasm</keyword>
<comment type="subcellular location">
    <subcellularLocation>
        <location evidence="1">Cytoplasm</location>
    </subcellularLocation>
</comment>
<dbReference type="PANTHER" id="PTHR43152">
    <property type="entry name" value="UVRABC SYSTEM PROTEIN A"/>
    <property type="match status" value="1"/>
</dbReference>